<evidence type="ECO:0000313" key="2">
    <source>
        <dbReference type="Proteomes" id="UP000198598"/>
    </source>
</evidence>
<dbReference type="AlphaFoldDB" id="A0A1I1RH90"/>
<proteinExistence type="predicted"/>
<accession>A0A1I1RH90</accession>
<dbReference type="EMBL" id="FOLQ01000004">
    <property type="protein sequence ID" value="SFD29840.1"/>
    <property type="molecule type" value="Genomic_DNA"/>
</dbReference>
<name>A0A1I1RH90_9BACT</name>
<gene>
    <name evidence="1" type="ORF">SAMN05216167_104264</name>
</gene>
<dbReference type="RefSeq" id="WP_093826780.1">
    <property type="nucleotide sequence ID" value="NZ_FOLQ01000004.1"/>
</dbReference>
<dbReference type="OrthoDB" id="960508at2"/>
<evidence type="ECO:0000313" key="1">
    <source>
        <dbReference type="EMBL" id="SFD29840.1"/>
    </source>
</evidence>
<sequence length="154" mass="17680">MHSLRLVFLLFGVVYGQLTNAQCRLLYHSQDLISTPDQDVAPDTVDQITSIESRGALSKYLIVHYAHSKRKLIAKNSIWGYMDNRKAVWRSYEKELFLVIKNNGGWVEYAVNRPVRTRLTAMHGAIMYSRTLDSDIKSNWSDAMADVPKGYIVR</sequence>
<organism evidence="1 2">
    <name type="scientific">Spirosoma endophyticum</name>
    <dbReference type="NCBI Taxonomy" id="662367"/>
    <lineage>
        <taxon>Bacteria</taxon>
        <taxon>Pseudomonadati</taxon>
        <taxon>Bacteroidota</taxon>
        <taxon>Cytophagia</taxon>
        <taxon>Cytophagales</taxon>
        <taxon>Cytophagaceae</taxon>
        <taxon>Spirosoma</taxon>
    </lineage>
</organism>
<keyword evidence="2" id="KW-1185">Reference proteome</keyword>
<dbReference type="Proteomes" id="UP000198598">
    <property type="component" value="Unassembled WGS sequence"/>
</dbReference>
<reference evidence="1 2" key="1">
    <citation type="submission" date="2016-10" db="EMBL/GenBank/DDBJ databases">
        <authorList>
            <person name="de Groot N.N."/>
        </authorList>
    </citation>
    <scope>NUCLEOTIDE SEQUENCE [LARGE SCALE GENOMIC DNA]</scope>
    <source>
        <strain evidence="1 2">DSM 26130</strain>
    </source>
</reference>
<dbReference type="STRING" id="662367.SAMN05216167_104264"/>
<protein>
    <submittedName>
        <fullName evidence="1">Uncharacterized protein</fullName>
    </submittedName>
</protein>